<feature type="signal peptide" evidence="5">
    <location>
        <begin position="1"/>
        <end position="21"/>
    </location>
</feature>
<keyword evidence="5" id="KW-0732">Signal</keyword>
<dbReference type="EMBL" id="JAEHFW010000001">
    <property type="protein sequence ID" value="MBK0378547.1"/>
    <property type="molecule type" value="Genomic_DNA"/>
</dbReference>
<keyword evidence="4" id="KW-0676">Redox-active center</keyword>
<dbReference type="PROSITE" id="PS00194">
    <property type="entry name" value="THIOREDOXIN_1"/>
    <property type="match status" value="1"/>
</dbReference>
<dbReference type="GO" id="GO:0030313">
    <property type="term" value="C:cell envelope"/>
    <property type="evidence" value="ECO:0007669"/>
    <property type="project" value="UniProtKB-SubCell"/>
</dbReference>
<dbReference type="InterPro" id="IPR013766">
    <property type="entry name" value="Thioredoxin_domain"/>
</dbReference>
<evidence type="ECO:0000256" key="3">
    <source>
        <dbReference type="ARBA" id="ARBA00023157"/>
    </source>
</evidence>
<dbReference type="GO" id="GO:0016491">
    <property type="term" value="F:oxidoreductase activity"/>
    <property type="evidence" value="ECO:0007669"/>
    <property type="project" value="InterPro"/>
</dbReference>
<evidence type="ECO:0000256" key="2">
    <source>
        <dbReference type="ARBA" id="ARBA00022748"/>
    </source>
</evidence>
<evidence type="ECO:0000256" key="5">
    <source>
        <dbReference type="SAM" id="SignalP"/>
    </source>
</evidence>
<comment type="caution">
    <text evidence="7">The sequence shown here is derived from an EMBL/GenBank/DDBJ whole genome shotgun (WGS) entry which is preliminary data.</text>
</comment>
<dbReference type="RefSeq" id="WP_200064478.1">
    <property type="nucleotide sequence ID" value="NZ_JAEHFW010000001.1"/>
</dbReference>
<dbReference type="GO" id="GO:0016209">
    <property type="term" value="F:antioxidant activity"/>
    <property type="evidence" value="ECO:0007669"/>
    <property type="project" value="InterPro"/>
</dbReference>
<organism evidence="7 8">
    <name type="scientific">Mucilaginibacter segetis</name>
    <dbReference type="NCBI Taxonomy" id="2793071"/>
    <lineage>
        <taxon>Bacteria</taxon>
        <taxon>Pseudomonadati</taxon>
        <taxon>Bacteroidota</taxon>
        <taxon>Sphingobacteriia</taxon>
        <taxon>Sphingobacteriales</taxon>
        <taxon>Sphingobacteriaceae</taxon>
        <taxon>Mucilaginibacter</taxon>
    </lineage>
</organism>
<keyword evidence="2" id="KW-0201">Cytochrome c-type biogenesis</keyword>
<dbReference type="AlphaFoldDB" id="A0A934UM63"/>
<evidence type="ECO:0000313" key="8">
    <source>
        <dbReference type="Proteomes" id="UP000613193"/>
    </source>
</evidence>
<dbReference type="InterPro" id="IPR036249">
    <property type="entry name" value="Thioredoxin-like_sf"/>
</dbReference>
<dbReference type="GO" id="GO:0017004">
    <property type="term" value="P:cytochrome complex assembly"/>
    <property type="evidence" value="ECO:0007669"/>
    <property type="project" value="UniProtKB-KW"/>
</dbReference>
<accession>A0A934UM63</accession>
<reference evidence="7" key="1">
    <citation type="submission" date="2020-12" db="EMBL/GenBank/DDBJ databases">
        <title>Bacterial novel species Mucilaginibacter sp. SD-g isolated from soil.</title>
        <authorList>
            <person name="Jung H.-Y."/>
        </authorList>
    </citation>
    <scope>NUCLEOTIDE SEQUENCE</scope>
    <source>
        <strain evidence="7">SD-g</strain>
    </source>
</reference>
<evidence type="ECO:0000313" key="7">
    <source>
        <dbReference type="EMBL" id="MBK0378547.1"/>
    </source>
</evidence>
<evidence type="ECO:0000256" key="4">
    <source>
        <dbReference type="ARBA" id="ARBA00023284"/>
    </source>
</evidence>
<gene>
    <name evidence="7" type="ORF">I5M19_04465</name>
</gene>
<dbReference type="InterPro" id="IPR017937">
    <property type="entry name" value="Thioredoxin_CS"/>
</dbReference>
<dbReference type="CDD" id="cd02966">
    <property type="entry name" value="TlpA_like_family"/>
    <property type="match status" value="1"/>
</dbReference>
<dbReference type="InterPro" id="IPR050553">
    <property type="entry name" value="Thioredoxin_ResA/DsbE_sf"/>
</dbReference>
<feature type="domain" description="Thioredoxin" evidence="6">
    <location>
        <begin position="30"/>
        <end position="175"/>
    </location>
</feature>
<dbReference type="PROSITE" id="PS51352">
    <property type="entry name" value="THIOREDOXIN_2"/>
    <property type="match status" value="1"/>
</dbReference>
<protein>
    <submittedName>
        <fullName evidence="7">TlpA family protein disulfide reductase</fullName>
    </submittedName>
</protein>
<name>A0A934UM63_9SPHI</name>
<dbReference type="InterPro" id="IPR000866">
    <property type="entry name" value="AhpC/TSA"/>
</dbReference>
<keyword evidence="8" id="KW-1185">Reference proteome</keyword>
<dbReference type="Proteomes" id="UP000613193">
    <property type="component" value="Unassembled WGS sequence"/>
</dbReference>
<proteinExistence type="predicted"/>
<feature type="chain" id="PRO_5037405342" evidence="5">
    <location>
        <begin position="22"/>
        <end position="182"/>
    </location>
</feature>
<evidence type="ECO:0000256" key="1">
    <source>
        <dbReference type="ARBA" id="ARBA00004196"/>
    </source>
</evidence>
<dbReference type="SUPFAM" id="SSF52833">
    <property type="entry name" value="Thioredoxin-like"/>
    <property type="match status" value="1"/>
</dbReference>
<keyword evidence="3" id="KW-1015">Disulfide bond</keyword>
<comment type="subcellular location">
    <subcellularLocation>
        <location evidence="1">Cell envelope</location>
    </subcellularLocation>
</comment>
<evidence type="ECO:0000259" key="6">
    <source>
        <dbReference type="PROSITE" id="PS51352"/>
    </source>
</evidence>
<dbReference type="PANTHER" id="PTHR42852">
    <property type="entry name" value="THIOL:DISULFIDE INTERCHANGE PROTEIN DSBE"/>
    <property type="match status" value="1"/>
</dbReference>
<dbReference type="Gene3D" id="3.40.30.10">
    <property type="entry name" value="Glutaredoxin"/>
    <property type="match status" value="1"/>
</dbReference>
<dbReference type="Pfam" id="PF00578">
    <property type="entry name" value="AhpC-TSA"/>
    <property type="match status" value="1"/>
</dbReference>
<sequence length="182" mass="20556">MKKITIYIVLALLCLNFSARSQNRESRSPLTIGDTMPDVTVQHVTNYHSKTLRLSDFRGRLVILDFWATWCGSCLKQFPHLDALASKLGKKVAIILVNCKKTRDDQASIDYTFSGIKRPQHLPVVALDTVIGNLFAYTTLPHYVWIAPDGRICAITDQFQVNEANISKILNGEQIRLPLKKD</sequence>
<dbReference type="PANTHER" id="PTHR42852:SF6">
    <property type="entry name" value="THIOL:DISULFIDE INTERCHANGE PROTEIN DSBE"/>
    <property type="match status" value="1"/>
</dbReference>